<evidence type="ECO:0000256" key="2">
    <source>
        <dbReference type="ARBA" id="ARBA00022679"/>
    </source>
</evidence>
<evidence type="ECO:0000259" key="10">
    <source>
        <dbReference type="Pfam" id="PF01467"/>
    </source>
</evidence>
<comment type="catalytic activity">
    <reaction evidence="8 9">
        <text>(R)-4'-phosphopantetheine + ATP + H(+) = 3'-dephospho-CoA + diphosphate</text>
        <dbReference type="Rhea" id="RHEA:19801"/>
        <dbReference type="ChEBI" id="CHEBI:15378"/>
        <dbReference type="ChEBI" id="CHEBI:30616"/>
        <dbReference type="ChEBI" id="CHEBI:33019"/>
        <dbReference type="ChEBI" id="CHEBI:57328"/>
        <dbReference type="ChEBI" id="CHEBI:61723"/>
        <dbReference type="EC" id="2.7.7.3"/>
    </reaction>
</comment>
<organism evidence="11 12">
    <name type="scientific">Succinivibrio dextrinosolvens DSM 3072</name>
    <dbReference type="NCBI Taxonomy" id="1123324"/>
    <lineage>
        <taxon>Bacteria</taxon>
        <taxon>Pseudomonadati</taxon>
        <taxon>Pseudomonadota</taxon>
        <taxon>Gammaproteobacteria</taxon>
        <taxon>Aeromonadales</taxon>
        <taxon>Succinivibrionaceae</taxon>
        <taxon>Succinivibrio</taxon>
    </lineage>
</organism>
<evidence type="ECO:0000313" key="11">
    <source>
        <dbReference type="EMBL" id="SKA57161.1"/>
    </source>
</evidence>
<name>A0A1T4UXQ0_9GAMM</name>
<comment type="pathway">
    <text evidence="9">Cofactor biosynthesis; coenzyme A biosynthesis; CoA from (R)-pantothenate: step 4/5.</text>
</comment>
<dbReference type="GO" id="GO:0005524">
    <property type="term" value="F:ATP binding"/>
    <property type="evidence" value="ECO:0007669"/>
    <property type="project" value="UniProtKB-KW"/>
</dbReference>
<protein>
    <recommendedName>
        <fullName evidence="9">Phosphopantetheine adenylyltransferase</fullName>
        <ecNumber evidence="9">2.7.7.3</ecNumber>
    </recommendedName>
    <alternativeName>
        <fullName evidence="9">Dephospho-CoA pyrophosphorylase</fullName>
    </alternativeName>
    <alternativeName>
        <fullName evidence="9">Pantetheine-phosphate adenylyltransferase</fullName>
        <shortName evidence="9">PPAT</shortName>
    </alternativeName>
</protein>
<evidence type="ECO:0000256" key="4">
    <source>
        <dbReference type="ARBA" id="ARBA00022741"/>
    </source>
</evidence>
<feature type="binding site" evidence="9">
    <location>
        <begin position="10"/>
        <end position="11"/>
    </location>
    <ligand>
        <name>ATP</name>
        <dbReference type="ChEBI" id="CHEBI:30616"/>
    </ligand>
</feature>
<feature type="binding site" evidence="9">
    <location>
        <position position="42"/>
    </location>
    <ligand>
        <name>substrate</name>
    </ligand>
</feature>
<keyword evidence="4 9" id="KW-0547">Nucleotide-binding</keyword>
<dbReference type="NCBIfam" id="TIGR00125">
    <property type="entry name" value="cyt_tran_rel"/>
    <property type="match status" value="1"/>
</dbReference>
<dbReference type="PANTHER" id="PTHR21342:SF1">
    <property type="entry name" value="PHOSPHOPANTETHEINE ADENYLYLTRANSFERASE"/>
    <property type="match status" value="1"/>
</dbReference>
<dbReference type="NCBIfam" id="TIGR01510">
    <property type="entry name" value="coaD_prev_kdtB"/>
    <property type="match status" value="1"/>
</dbReference>
<feature type="binding site" evidence="9">
    <location>
        <position position="88"/>
    </location>
    <ligand>
        <name>substrate</name>
    </ligand>
</feature>
<feature type="domain" description="Cytidyltransferase-like" evidence="10">
    <location>
        <begin position="6"/>
        <end position="134"/>
    </location>
</feature>
<dbReference type="CDD" id="cd02163">
    <property type="entry name" value="PPAT"/>
    <property type="match status" value="1"/>
</dbReference>
<dbReference type="InterPro" id="IPR004821">
    <property type="entry name" value="Cyt_trans-like"/>
</dbReference>
<feature type="binding site" evidence="9">
    <location>
        <position position="18"/>
    </location>
    <ligand>
        <name>ATP</name>
        <dbReference type="ChEBI" id="CHEBI:30616"/>
    </ligand>
</feature>
<evidence type="ECO:0000256" key="8">
    <source>
        <dbReference type="ARBA" id="ARBA00029346"/>
    </source>
</evidence>
<proteinExistence type="inferred from homology"/>
<accession>A0A1T4UXQ0</accession>
<keyword evidence="12" id="KW-1185">Reference proteome</keyword>
<keyword evidence="3 9" id="KW-0548">Nucleotidyltransferase</keyword>
<dbReference type="InterPro" id="IPR001980">
    <property type="entry name" value="PPAT"/>
</dbReference>
<dbReference type="GO" id="GO:0015937">
    <property type="term" value="P:coenzyme A biosynthetic process"/>
    <property type="evidence" value="ECO:0007669"/>
    <property type="project" value="UniProtKB-UniRule"/>
</dbReference>
<dbReference type="HAMAP" id="MF_00151">
    <property type="entry name" value="PPAT_bact"/>
    <property type="match status" value="1"/>
</dbReference>
<evidence type="ECO:0000256" key="5">
    <source>
        <dbReference type="ARBA" id="ARBA00022840"/>
    </source>
</evidence>
<dbReference type="InterPro" id="IPR014729">
    <property type="entry name" value="Rossmann-like_a/b/a_fold"/>
</dbReference>
<comment type="subunit">
    <text evidence="9">Homohexamer.</text>
</comment>
<dbReference type="Gene3D" id="3.40.50.620">
    <property type="entry name" value="HUPs"/>
    <property type="match status" value="1"/>
</dbReference>
<dbReference type="STRING" id="83771.SAMN02910357_00753"/>
<comment type="similarity">
    <text evidence="9">Belongs to the bacterial CoaD family.</text>
</comment>
<reference evidence="12" key="1">
    <citation type="submission" date="2017-02" db="EMBL/GenBank/DDBJ databases">
        <authorList>
            <person name="Varghese N."/>
            <person name="Submissions S."/>
        </authorList>
    </citation>
    <scope>NUCLEOTIDE SEQUENCE [LARGE SCALE GENOMIC DNA]</scope>
    <source>
        <strain evidence="12">DSM 3072</strain>
    </source>
</reference>
<comment type="subcellular location">
    <subcellularLocation>
        <location evidence="9">Cytoplasm</location>
    </subcellularLocation>
</comment>
<evidence type="ECO:0000256" key="3">
    <source>
        <dbReference type="ARBA" id="ARBA00022695"/>
    </source>
</evidence>
<evidence type="ECO:0000256" key="6">
    <source>
        <dbReference type="ARBA" id="ARBA00022842"/>
    </source>
</evidence>
<dbReference type="RefSeq" id="WP_078927790.1">
    <property type="nucleotide sequence ID" value="NZ_FUXX01000002.1"/>
</dbReference>
<dbReference type="PANTHER" id="PTHR21342">
    <property type="entry name" value="PHOSPHOPANTETHEINE ADENYLYLTRANSFERASE"/>
    <property type="match status" value="1"/>
</dbReference>
<keyword evidence="1 9" id="KW-0963">Cytoplasm</keyword>
<evidence type="ECO:0000256" key="1">
    <source>
        <dbReference type="ARBA" id="ARBA00022490"/>
    </source>
</evidence>
<feature type="binding site" evidence="9">
    <location>
        <begin position="89"/>
        <end position="91"/>
    </location>
    <ligand>
        <name>ATP</name>
        <dbReference type="ChEBI" id="CHEBI:30616"/>
    </ligand>
</feature>
<dbReference type="UniPathway" id="UPA00241">
    <property type="reaction ID" value="UER00355"/>
</dbReference>
<keyword evidence="5 9" id="KW-0067">ATP-binding</keyword>
<evidence type="ECO:0000313" key="12">
    <source>
        <dbReference type="Proteomes" id="UP000242432"/>
    </source>
</evidence>
<feature type="binding site" evidence="9">
    <location>
        <position position="10"/>
    </location>
    <ligand>
        <name>substrate</name>
    </ligand>
</feature>
<feature type="binding site" evidence="9">
    <location>
        <position position="99"/>
    </location>
    <ligand>
        <name>ATP</name>
        <dbReference type="ChEBI" id="CHEBI:30616"/>
    </ligand>
</feature>
<sequence>MSNLAVFPGTFDPLTKGHLDIIKRASSLFDKVIVAVAKSPSKHTFLTLEERICSAKEALSDMKNVEVEGFKGLLIDYLKEKQCNVLVRGLRNATDYDYEAQLTGMYRAYIPELEIVFLQTASEFSFISSTLVREIFIHGGDISKLVPEPVFTLISSQKK</sequence>
<dbReference type="GO" id="GO:0004595">
    <property type="term" value="F:pantetheine-phosphate adenylyltransferase activity"/>
    <property type="evidence" value="ECO:0007669"/>
    <property type="project" value="UniProtKB-UniRule"/>
</dbReference>
<comment type="cofactor">
    <cofactor evidence="9">
        <name>Mg(2+)</name>
        <dbReference type="ChEBI" id="CHEBI:18420"/>
    </cofactor>
</comment>
<keyword evidence="7 9" id="KW-0173">Coenzyme A biosynthesis</keyword>
<feature type="site" description="Transition state stabilizer" evidence="9">
    <location>
        <position position="18"/>
    </location>
</feature>
<feature type="binding site" evidence="9">
    <location>
        <begin position="124"/>
        <end position="130"/>
    </location>
    <ligand>
        <name>ATP</name>
        <dbReference type="ChEBI" id="CHEBI:30616"/>
    </ligand>
</feature>
<dbReference type="AlphaFoldDB" id="A0A1T4UXQ0"/>
<comment type="function">
    <text evidence="9">Reversibly transfers an adenylyl group from ATP to 4'-phosphopantetheine, yielding dephospho-CoA (dPCoA) and pyrophosphate.</text>
</comment>
<feature type="binding site" evidence="9">
    <location>
        <position position="74"/>
    </location>
    <ligand>
        <name>substrate</name>
    </ligand>
</feature>
<dbReference type="EC" id="2.7.7.3" evidence="9"/>
<evidence type="ECO:0000256" key="9">
    <source>
        <dbReference type="HAMAP-Rule" id="MF_00151"/>
    </source>
</evidence>
<keyword evidence="2 9" id="KW-0808">Transferase</keyword>
<dbReference type="SUPFAM" id="SSF52374">
    <property type="entry name" value="Nucleotidylyl transferase"/>
    <property type="match status" value="1"/>
</dbReference>
<evidence type="ECO:0000256" key="7">
    <source>
        <dbReference type="ARBA" id="ARBA00022993"/>
    </source>
</evidence>
<dbReference type="EMBL" id="FUXX01000002">
    <property type="protein sequence ID" value="SKA57161.1"/>
    <property type="molecule type" value="Genomic_DNA"/>
</dbReference>
<keyword evidence="6 9" id="KW-0460">Magnesium</keyword>
<gene>
    <name evidence="9" type="primary">coaD</name>
    <name evidence="11" type="ORF">SAMN02745213_00146</name>
</gene>
<dbReference type="Proteomes" id="UP000242432">
    <property type="component" value="Unassembled WGS sequence"/>
</dbReference>
<dbReference type="GO" id="GO:0005737">
    <property type="term" value="C:cytoplasm"/>
    <property type="evidence" value="ECO:0007669"/>
    <property type="project" value="UniProtKB-SubCell"/>
</dbReference>
<dbReference type="Pfam" id="PF01467">
    <property type="entry name" value="CTP_transf_like"/>
    <property type="match status" value="1"/>
</dbReference>
<dbReference type="PRINTS" id="PR01020">
    <property type="entry name" value="LPSBIOSNTHSS"/>
</dbReference>